<dbReference type="PANTHER" id="PTHR11092:SF0">
    <property type="entry name" value="EPIMERASE FAMILY PROTEIN SDR39U1"/>
    <property type="match status" value="1"/>
</dbReference>
<dbReference type="Pfam" id="PF08338">
    <property type="entry name" value="DUF1731"/>
    <property type="match status" value="1"/>
</dbReference>
<evidence type="ECO:0000313" key="5">
    <source>
        <dbReference type="Proteomes" id="UP000588068"/>
    </source>
</evidence>
<evidence type="ECO:0008006" key="6">
    <source>
        <dbReference type="Google" id="ProtNLM"/>
    </source>
</evidence>
<protein>
    <recommendedName>
        <fullName evidence="6">TIGR01777 family protein</fullName>
    </recommendedName>
</protein>
<sequence>MNIGQLFASFSSLRPARWQRHPLLAGTRTEARTLLVTGATGFIGRHLCRHLIASGDRVIVLTRNRRRADDLYGPHVSVCTSLYEIESTTCIDAIVNLAGEPIFDRAWSKRRREVLIESRLDITQKLIDLIARLDRKPEVLISASAVGYYGVRGDEELTEAHRGQTVFQSQLCQVWELAAQRAEAYGVRVCRLRFGVVLGKDGGALPQQALAARCGACTVMGGGDQWLSWIHIKDAVRLIEHCVAHDAISGAVNATAPAPVRQHEFAKTLGEVFGPGLTLRVPANLLRFALGERAQLLVDGQRVIPMYAECSGFEFQYPQLGGALGDLYGQPAPEPADVLYDALCPVCDTEMRTYCRLATRNGRAWRFDDVSLRTDLIASYRLDLATARKRVYVLSKAGEMLSGMDALNAVWSGLPGWRVLAWVLRLPVVKPAAAAFYDFVLAPIIWHWNQRRRAIRATQEDGVLSGERIV</sequence>
<organism evidence="4 5">
    <name type="scientific">Povalibacter uvarum</name>
    <dbReference type="NCBI Taxonomy" id="732238"/>
    <lineage>
        <taxon>Bacteria</taxon>
        <taxon>Pseudomonadati</taxon>
        <taxon>Pseudomonadota</taxon>
        <taxon>Gammaproteobacteria</taxon>
        <taxon>Steroidobacterales</taxon>
        <taxon>Steroidobacteraceae</taxon>
        <taxon>Povalibacter</taxon>
    </lineage>
</organism>
<dbReference type="Gene3D" id="3.40.50.720">
    <property type="entry name" value="NAD(P)-binding Rossmann-like Domain"/>
    <property type="match status" value="1"/>
</dbReference>
<proteinExistence type="inferred from homology"/>
<gene>
    <name evidence="4" type="ORF">HNQ60_001660</name>
</gene>
<dbReference type="InterPro" id="IPR007263">
    <property type="entry name" value="DCC1-like"/>
</dbReference>
<dbReference type="InterPro" id="IPR001509">
    <property type="entry name" value="Epimerase_deHydtase"/>
</dbReference>
<accession>A0A841HKY2</accession>
<dbReference type="RefSeq" id="WP_184330563.1">
    <property type="nucleotide sequence ID" value="NZ_JACHHZ010000002.1"/>
</dbReference>
<dbReference type="AlphaFoldDB" id="A0A841HKY2"/>
<evidence type="ECO:0000259" key="3">
    <source>
        <dbReference type="Pfam" id="PF08338"/>
    </source>
</evidence>
<feature type="domain" description="NAD-dependent epimerase/dehydratase" evidence="2">
    <location>
        <begin position="35"/>
        <end position="245"/>
    </location>
</feature>
<dbReference type="SUPFAM" id="SSF51735">
    <property type="entry name" value="NAD(P)-binding Rossmann-fold domains"/>
    <property type="match status" value="1"/>
</dbReference>
<dbReference type="Pfam" id="PF04134">
    <property type="entry name" value="DCC1-like"/>
    <property type="match status" value="1"/>
</dbReference>
<keyword evidence="5" id="KW-1185">Reference proteome</keyword>
<dbReference type="InterPro" id="IPR036291">
    <property type="entry name" value="NAD(P)-bd_dom_sf"/>
</dbReference>
<evidence type="ECO:0000256" key="1">
    <source>
        <dbReference type="ARBA" id="ARBA00009353"/>
    </source>
</evidence>
<reference evidence="4 5" key="1">
    <citation type="submission" date="2020-08" db="EMBL/GenBank/DDBJ databases">
        <title>Genomic Encyclopedia of Type Strains, Phase IV (KMG-IV): sequencing the most valuable type-strain genomes for metagenomic binning, comparative biology and taxonomic classification.</title>
        <authorList>
            <person name="Goeker M."/>
        </authorList>
    </citation>
    <scope>NUCLEOTIDE SEQUENCE [LARGE SCALE GENOMIC DNA]</scope>
    <source>
        <strain evidence="4 5">DSM 26723</strain>
    </source>
</reference>
<dbReference type="NCBIfam" id="TIGR01777">
    <property type="entry name" value="yfcH"/>
    <property type="match status" value="1"/>
</dbReference>
<dbReference type="GO" id="GO:0015035">
    <property type="term" value="F:protein-disulfide reductase activity"/>
    <property type="evidence" value="ECO:0007669"/>
    <property type="project" value="InterPro"/>
</dbReference>
<evidence type="ECO:0000313" key="4">
    <source>
        <dbReference type="EMBL" id="MBB6092782.1"/>
    </source>
</evidence>
<comment type="caution">
    <text evidence="4">The sequence shown here is derived from an EMBL/GenBank/DDBJ whole genome shotgun (WGS) entry which is preliminary data.</text>
</comment>
<dbReference type="Pfam" id="PF01370">
    <property type="entry name" value="Epimerase"/>
    <property type="match status" value="1"/>
</dbReference>
<feature type="domain" description="DUF1731" evidence="3">
    <location>
        <begin position="281"/>
        <end position="327"/>
    </location>
</feature>
<dbReference type="InterPro" id="IPR013549">
    <property type="entry name" value="DUF1731"/>
</dbReference>
<dbReference type="EMBL" id="JACHHZ010000002">
    <property type="protein sequence ID" value="MBB6092782.1"/>
    <property type="molecule type" value="Genomic_DNA"/>
</dbReference>
<dbReference type="Proteomes" id="UP000588068">
    <property type="component" value="Unassembled WGS sequence"/>
</dbReference>
<dbReference type="PANTHER" id="PTHR11092">
    <property type="entry name" value="SUGAR NUCLEOTIDE EPIMERASE RELATED"/>
    <property type="match status" value="1"/>
</dbReference>
<name>A0A841HKY2_9GAMM</name>
<evidence type="ECO:0000259" key="2">
    <source>
        <dbReference type="Pfam" id="PF01370"/>
    </source>
</evidence>
<dbReference type="InterPro" id="IPR010099">
    <property type="entry name" value="SDR39U1"/>
</dbReference>
<comment type="similarity">
    <text evidence="1">Belongs to the NAD(P)-dependent epimerase/dehydratase family. SDR39U1 subfamily.</text>
</comment>